<dbReference type="Proteomes" id="UP000054549">
    <property type="component" value="Unassembled WGS sequence"/>
</dbReference>
<dbReference type="OrthoDB" id="124582at2759"/>
<organism evidence="2 3">
    <name type="scientific">Amanita muscaria (strain Koide BX008)</name>
    <dbReference type="NCBI Taxonomy" id="946122"/>
    <lineage>
        <taxon>Eukaryota</taxon>
        <taxon>Fungi</taxon>
        <taxon>Dikarya</taxon>
        <taxon>Basidiomycota</taxon>
        <taxon>Agaricomycotina</taxon>
        <taxon>Agaricomycetes</taxon>
        <taxon>Agaricomycetidae</taxon>
        <taxon>Agaricales</taxon>
        <taxon>Pluteineae</taxon>
        <taxon>Amanitaceae</taxon>
        <taxon>Amanita</taxon>
    </lineage>
</organism>
<evidence type="ECO:0000313" key="3">
    <source>
        <dbReference type="Proteomes" id="UP000054549"/>
    </source>
</evidence>
<dbReference type="PANTHER" id="PTHR33099">
    <property type="entry name" value="FE2OG DIOXYGENASE DOMAIN-CONTAINING PROTEIN"/>
    <property type="match status" value="1"/>
</dbReference>
<dbReference type="Gene3D" id="2.60.120.620">
    <property type="entry name" value="q2cbj1_9rhob like domain"/>
    <property type="match status" value="1"/>
</dbReference>
<evidence type="ECO:0000313" key="2">
    <source>
        <dbReference type="EMBL" id="KIL64913.1"/>
    </source>
</evidence>
<name>A0A0C2X822_AMAMK</name>
<accession>A0A0C2X822</accession>
<gene>
    <name evidence="2" type="ORF">M378DRAFT_162782</name>
</gene>
<dbReference type="EMBL" id="KN818246">
    <property type="protein sequence ID" value="KIL64913.1"/>
    <property type="molecule type" value="Genomic_DNA"/>
</dbReference>
<sequence length="725" mass="82713">MDTAELGDALVHDLATVLDKNFGYKGCFAHSENRPDAPNPFLNITDIGPISLPLSEIDAKRIIAYATQAPFGLGTSTIIDKEVRDTWQIDPSLVSFQNPTWESFLQSNIASICSGLGLSGATGSGIRYKLHKMLLYETGSHFRPHQDTQKEDGMFATMVVVLPSQYTGGEIVVSHGGSRVDGKIKDFDAKALIMGDPDTMGDPDGEHYEEGFKGNEPASIEYYYHRAALVIFHKEDLDRVMIIARGANYGLDKLQPSLNQDNPTPENRKIADLLLEYSTMTASSWKSMAEFPLRWHDLDLWNRTITCCPRPSTTLKKEIFLAWDIFGFRQVQSSYETILSEMRRDDDKIDFIHEIKARAASLDEREVVEAWYSEQIVWFVKWFNPELTSNAGNMLTSIAKEDGINFLKDFHGQYYHSYFLEKIIKSFMSEQENIYASPHNQSNGEDPSQIFNDFLDKCIRGVIRCLDKGGNLLSTESVRQEQMIQITRILRVVELCITTNRVDECANLFRVIWNARGAGDAFKKLTLYYVPLTIRLSTRLLELGTTLLSPPFATFARNVIGYYLSQMLGSKTHNPRSSPPKLPCNQSCKTCTSLRKFFEQLYAPRQDFCVSRKTRKHFVILLRRLSNFVSFTEVTRNKFRVSKHRDFLISNRWEHRLKEARDFLTSVGDDDLIEQLMGDRFEDLKIALEGKSSYNYTGPLPRHEQQDGTADDMTNNTKDDMEVDT</sequence>
<proteinExistence type="predicted"/>
<dbReference type="HOGENOM" id="CLU_007520_1_2_1"/>
<dbReference type="AlphaFoldDB" id="A0A0C2X822"/>
<evidence type="ECO:0008006" key="4">
    <source>
        <dbReference type="Google" id="ProtNLM"/>
    </source>
</evidence>
<evidence type="ECO:0000256" key="1">
    <source>
        <dbReference type="SAM" id="MobiDB-lite"/>
    </source>
</evidence>
<protein>
    <recommendedName>
        <fullName evidence="4">Prolyl 4-hydroxylase alpha subunit Fe(2+) 2OG dioxygenase domain-containing protein</fullName>
    </recommendedName>
</protein>
<keyword evidence="3" id="KW-1185">Reference proteome</keyword>
<dbReference type="PANTHER" id="PTHR33099:SF7">
    <property type="entry name" value="MYND-TYPE DOMAIN-CONTAINING PROTEIN"/>
    <property type="match status" value="1"/>
</dbReference>
<reference evidence="2 3" key="1">
    <citation type="submission" date="2014-04" db="EMBL/GenBank/DDBJ databases">
        <title>Evolutionary Origins and Diversification of the Mycorrhizal Mutualists.</title>
        <authorList>
            <consortium name="DOE Joint Genome Institute"/>
            <consortium name="Mycorrhizal Genomics Consortium"/>
            <person name="Kohler A."/>
            <person name="Kuo A."/>
            <person name="Nagy L.G."/>
            <person name="Floudas D."/>
            <person name="Copeland A."/>
            <person name="Barry K.W."/>
            <person name="Cichocki N."/>
            <person name="Veneault-Fourrey C."/>
            <person name="LaButti K."/>
            <person name="Lindquist E.A."/>
            <person name="Lipzen A."/>
            <person name="Lundell T."/>
            <person name="Morin E."/>
            <person name="Murat C."/>
            <person name="Riley R."/>
            <person name="Ohm R."/>
            <person name="Sun H."/>
            <person name="Tunlid A."/>
            <person name="Henrissat B."/>
            <person name="Grigoriev I.V."/>
            <person name="Hibbett D.S."/>
            <person name="Martin F."/>
        </authorList>
    </citation>
    <scope>NUCLEOTIDE SEQUENCE [LARGE SCALE GENOMIC DNA]</scope>
    <source>
        <strain evidence="2 3">Koide BX008</strain>
    </source>
</reference>
<dbReference type="InParanoid" id="A0A0C2X822"/>
<feature type="region of interest" description="Disordered" evidence="1">
    <location>
        <begin position="695"/>
        <end position="725"/>
    </location>
</feature>